<feature type="non-terminal residue" evidence="2">
    <location>
        <position position="102"/>
    </location>
</feature>
<dbReference type="Proteomes" id="UP001266305">
    <property type="component" value="Unassembled WGS sequence"/>
</dbReference>
<protein>
    <submittedName>
        <fullName evidence="2">Uncharacterized protein</fullName>
    </submittedName>
</protein>
<evidence type="ECO:0000313" key="2">
    <source>
        <dbReference type="EMBL" id="KAK2087157.1"/>
    </source>
</evidence>
<evidence type="ECO:0000313" key="3">
    <source>
        <dbReference type="Proteomes" id="UP001266305"/>
    </source>
</evidence>
<comment type="caution">
    <text evidence="2">The sequence shown here is derived from an EMBL/GenBank/DDBJ whole genome shotgun (WGS) entry which is preliminary data.</text>
</comment>
<reference evidence="2 3" key="1">
    <citation type="submission" date="2023-05" db="EMBL/GenBank/DDBJ databases">
        <title>B98-5 Cell Line De Novo Hybrid Assembly: An Optical Mapping Approach.</title>
        <authorList>
            <person name="Kananen K."/>
            <person name="Auerbach J.A."/>
            <person name="Kautto E."/>
            <person name="Blachly J.S."/>
        </authorList>
    </citation>
    <scope>NUCLEOTIDE SEQUENCE [LARGE SCALE GENOMIC DNA]</scope>
    <source>
        <strain evidence="2">B95-8</strain>
        <tissue evidence="2">Cell line</tissue>
    </source>
</reference>
<organism evidence="2 3">
    <name type="scientific">Saguinus oedipus</name>
    <name type="common">Cotton-top tamarin</name>
    <name type="synonym">Oedipomidas oedipus</name>
    <dbReference type="NCBI Taxonomy" id="9490"/>
    <lineage>
        <taxon>Eukaryota</taxon>
        <taxon>Metazoa</taxon>
        <taxon>Chordata</taxon>
        <taxon>Craniata</taxon>
        <taxon>Vertebrata</taxon>
        <taxon>Euteleostomi</taxon>
        <taxon>Mammalia</taxon>
        <taxon>Eutheria</taxon>
        <taxon>Euarchontoglires</taxon>
        <taxon>Primates</taxon>
        <taxon>Haplorrhini</taxon>
        <taxon>Platyrrhini</taxon>
        <taxon>Cebidae</taxon>
        <taxon>Callitrichinae</taxon>
        <taxon>Saguinus</taxon>
    </lineage>
</organism>
<evidence type="ECO:0000256" key="1">
    <source>
        <dbReference type="SAM" id="MobiDB-lite"/>
    </source>
</evidence>
<feature type="compositionally biased region" description="Polar residues" evidence="1">
    <location>
        <begin position="49"/>
        <end position="59"/>
    </location>
</feature>
<gene>
    <name evidence="2" type="ORF">P7K49_033064</name>
</gene>
<feature type="region of interest" description="Disordered" evidence="1">
    <location>
        <begin position="49"/>
        <end position="68"/>
    </location>
</feature>
<keyword evidence="3" id="KW-1185">Reference proteome</keyword>
<dbReference type="EMBL" id="JASSZA010000019">
    <property type="protein sequence ID" value="KAK2087157.1"/>
    <property type="molecule type" value="Genomic_DNA"/>
</dbReference>
<name>A0ABQ9TSJ6_SAGOE</name>
<proteinExistence type="predicted"/>
<sequence>MALGRQWPKEAAQGRSVAGKLHLGCQNVFRWEGSRINVLVKNQGSRVYSHASRGNSEGQGTLLPGSESAQESRVTSVNLWLCKPAQQPGLPKRYTQAWAQLT</sequence>
<accession>A0ABQ9TSJ6</accession>